<name>A0ABT8P338_9BURK</name>
<comment type="caution">
    <text evidence="3">The sequence shown here is derived from an EMBL/GenBank/DDBJ whole genome shotgun (WGS) entry which is preliminary data.</text>
</comment>
<reference evidence="3" key="1">
    <citation type="submission" date="2023-07" db="EMBL/GenBank/DDBJ databases">
        <title>A collection of bacterial strains from the Burkholderia cepacia Research Laboratory and Repository.</title>
        <authorList>
            <person name="Lipuma J."/>
            <person name="Spilker T."/>
            <person name="Caverly L."/>
        </authorList>
    </citation>
    <scope>NUCLEOTIDE SEQUENCE</scope>
    <source>
        <strain evidence="3">AU45194</strain>
    </source>
</reference>
<organism evidence="3 4">
    <name type="scientific">Burkholderia orbicola</name>
    <dbReference type="NCBI Taxonomy" id="2978683"/>
    <lineage>
        <taxon>Bacteria</taxon>
        <taxon>Pseudomonadati</taxon>
        <taxon>Pseudomonadota</taxon>
        <taxon>Betaproteobacteria</taxon>
        <taxon>Burkholderiales</taxon>
        <taxon>Burkholderiaceae</taxon>
        <taxon>Burkholderia</taxon>
        <taxon>Burkholderia cepacia complex</taxon>
    </lineage>
</organism>
<gene>
    <name evidence="3" type="ORF">QZM70_35305</name>
</gene>
<evidence type="ECO:0000313" key="3">
    <source>
        <dbReference type="EMBL" id="MDN7528220.1"/>
    </source>
</evidence>
<dbReference type="PANTHER" id="PTHR37423:SF2">
    <property type="entry name" value="MEMBRANE-BOUND LYTIC MUREIN TRANSGLYCOSYLASE C"/>
    <property type="match status" value="1"/>
</dbReference>
<dbReference type="PROSITE" id="PS00922">
    <property type="entry name" value="TRANSGLYCOSYLASE"/>
    <property type="match status" value="1"/>
</dbReference>
<comment type="similarity">
    <text evidence="1">Belongs to the transglycosylase Slt family.</text>
</comment>
<keyword evidence="4" id="KW-1185">Reference proteome</keyword>
<feature type="domain" description="Transglycosylase SLT" evidence="2">
    <location>
        <begin position="109"/>
        <end position="204"/>
    </location>
</feature>
<dbReference type="Pfam" id="PF01464">
    <property type="entry name" value="SLT"/>
    <property type="match status" value="1"/>
</dbReference>
<dbReference type="InterPro" id="IPR023346">
    <property type="entry name" value="Lysozyme-like_dom_sf"/>
</dbReference>
<dbReference type="RefSeq" id="WP_301771364.1">
    <property type="nucleotide sequence ID" value="NZ_JAUJQL010000036.1"/>
</dbReference>
<dbReference type="EC" id="4.2.2.n1" evidence="3"/>
<dbReference type="InterPro" id="IPR008258">
    <property type="entry name" value="Transglycosylase_SLT_dom_1"/>
</dbReference>
<evidence type="ECO:0000313" key="4">
    <source>
        <dbReference type="Proteomes" id="UP001172217"/>
    </source>
</evidence>
<dbReference type="InterPro" id="IPR000189">
    <property type="entry name" value="Transglyc_AS"/>
</dbReference>
<dbReference type="EMBL" id="JAUJQL010000036">
    <property type="protein sequence ID" value="MDN7528220.1"/>
    <property type="molecule type" value="Genomic_DNA"/>
</dbReference>
<dbReference type="SUPFAM" id="SSF53955">
    <property type="entry name" value="Lysozyme-like"/>
    <property type="match status" value="1"/>
</dbReference>
<dbReference type="PANTHER" id="PTHR37423">
    <property type="entry name" value="SOLUBLE LYTIC MUREIN TRANSGLYCOSYLASE-RELATED"/>
    <property type="match status" value="1"/>
</dbReference>
<proteinExistence type="inferred from homology"/>
<evidence type="ECO:0000259" key="2">
    <source>
        <dbReference type="Pfam" id="PF01464"/>
    </source>
</evidence>
<sequence>MSALLAWHARLASRGAQPSRSWRSGRMAVVLGAIALSVCIADDAMAGGVEMIVGGTRAAAQAETSAARGVVLTFGIADAPLPLRADVPRRVEAKGRTNGRMTALAPLVAEIARSHRLDPALLMAVIHAESAGDPLAISPKGATGLMQLMPSTGEKYGAADLLDARQNIAAGARFLRELLKRYGSRDLALAAYNAGAGAVDRYGGRIPPYDETQRYVLKVNGLYAHYALANDASRREDIAIATGGEVAIVPAKWAGMAQ</sequence>
<dbReference type="GO" id="GO:0016829">
    <property type="term" value="F:lyase activity"/>
    <property type="evidence" value="ECO:0007669"/>
    <property type="project" value="UniProtKB-KW"/>
</dbReference>
<accession>A0ABT8P338</accession>
<dbReference type="Gene3D" id="1.10.530.10">
    <property type="match status" value="1"/>
</dbReference>
<dbReference type="CDD" id="cd00254">
    <property type="entry name" value="LT-like"/>
    <property type="match status" value="1"/>
</dbReference>
<evidence type="ECO:0000256" key="1">
    <source>
        <dbReference type="ARBA" id="ARBA00007734"/>
    </source>
</evidence>
<dbReference type="Proteomes" id="UP001172217">
    <property type="component" value="Unassembled WGS sequence"/>
</dbReference>
<protein>
    <submittedName>
        <fullName evidence="3">Lytic transglycosylase domain-containing protein</fullName>
        <ecNumber evidence="3">4.2.2.n1</ecNumber>
    </submittedName>
</protein>
<keyword evidence="3" id="KW-0456">Lyase</keyword>